<gene>
    <name evidence="3" type="ORF">TAV2_LOCUS8413</name>
</gene>
<sequence>MIQEGSSSGILVGTFLLSIVSFLLLALFLFLSVGITYGKLLHYKEIHQESRTFHWYRAIVRATLGPGKRAQWTWKTSPNSVYLPMFGPLFEDLRGPPKYMLSQISRGNPQKPPAGDRIMASDDETEDAEATCVQKLFGVLRIYYTFLESMKRFYLGFVAGAYSKNWASKTPIVVLLCIASFQLFFLVLKKPFIKKKVQLVEIISLSGEVGIFATCLVLSEKGFTIEGEMKVGIFMILLSFVAFLAQLSNGWYALYEQTKRLDPDGSFLLGLKMAAVGLLLLFLTRNTTKKLENRASFSKDRSGPGTDPSTSRSRWGGFWSCGEGGSRAGAPPVDFKLKPKDLYKDLKDMFASR</sequence>
<dbReference type="AlphaFoldDB" id="A0AAU9RRC3"/>
<accession>A0AAU9RRC3</accession>
<name>A0AAU9RRC3_THLAR</name>
<keyword evidence="4" id="KW-1185">Reference proteome</keyword>
<proteinExistence type="predicted"/>
<dbReference type="Proteomes" id="UP000836841">
    <property type="component" value="Unassembled WGS sequence"/>
</dbReference>
<reference evidence="3 4" key="1">
    <citation type="submission" date="2022-03" db="EMBL/GenBank/DDBJ databases">
        <authorList>
            <person name="Nunn A."/>
            <person name="Chopra R."/>
            <person name="Nunn A."/>
            <person name="Contreras Garrido A."/>
        </authorList>
    </citation>
    <scope>NUCLEOTIDE SEQUENCE [LARGE SCALE GENOMIC DNA]</scope>
</reference>
<dbReference type="EMBL" id="CAJVSB020000342">
    <property type="protein sequence ID" value="CAH2049761.1"/>
    <property type="molecule type" value="Genomic_DNA"/>
</dbReference>
<evidence type="ECO:0000256" key="1">
    <source>
        <dbReference type="SAM" id="MobiDB-lite"/>
    </source>
</evidence>
<protein>
    <submittedName>
        <fullName evidence="3">Uncharacterized protein</fullName>
    </submittedName>
</protein>
<feature type="region of interest" description="Disordered" evidence="1">
    <location>
        <begin position="294"/>
        <end position="318"/>
    </location>
</feature>
<keyword evidence="2" id="KW-0472">Membrane</keyword>
<evidence type="ECO:0000313" key="3">
    <source>
        <dbReference type="EMBL" id="CAH2049761.1"/>
    </source>
</evidence>
<feature type="transmembrane region" description="Helical" evidence="2">
    <location>
        <begin position="15"/>
        <end position="37"/>
    </location>
</feature>
<keyword evidence="2" id="KW-0812">Transmembrane</keyword>
<keyword evidence="2" id="KW-1133">Transmembrane helix</keyword>
<feature type="transmembrane region" description="Helical" evidence="2">
    <location>
        <begin position="231"/>
        <end position="254"/>
    </location>
</feature>
<feature type="transmembrane region" description="Helical" evidence="2">
    <location>
        <begin position="172"/>
        <end position="193"/>
    </location>
</feature>
<organism evidence="3 4">
    <name type="scientific">Thlaspi arvense</name>
    <name type="common">Field penny-cress</name>
    <dbReference type="NCBI Taxonomy" id="13288"/>
    <lineage>
        <taxon>Eukaryota</taxon>
        <taxon>Viridiplantae</taxon>
        <taxon>Streptophyta</taxon>
        <taxon>Embryophyta</taxon>
        <taxon>Tracheophyta</taxon>
        <taxon>Spermatophyta</taxon>
        <taxon>Magnoliopsida</taxon>
        <taxon>eudicotyledons</taxon>
        <taxon>Gunneridae</taxon>
        <taxon>Pentapetalae</taxon>
        <taxon>rosids</taxon>
        <taxon>malvids</taxon>
        <taxon>Brassicales</taxon>
        <taxon>Brassicaceae</taxon>
        <taxon>Thlaspideae</taxon>
        <taxon>Thlaspi</taxon>
    </lineage>
</organism>
<feature type="transmembrane region" description="Helical" evidence="2">
    <location>
        <begin position="199"/>
        <end position="219"/>
    </location>
</feature>
<dbReference type="PANTHER" id="PTHR34677:SF1">
    <property type="entry name" value="TRANSMEMBRANE PROTEIN"/>
    <property type="match status" value="1"/>
</dbReference>
<evidence type="ECO:0000256" key="2">
    <source>
        <dbReference type="SAM" id="Phobius"/>
    </source>
</evidence>
<evidence type="ECO:0000313" key="4">
    <source>
        <dbReference type="Proteomes" id="UP000836841"/>
    </source>
</evidence>
<feature type="transmembrane region" description="Helical" evidence="2">
    <location>
        <begin position="266"/>
        <end position="284"/>
    </location>
</feature>
<comment type="caution">
    <text evidence="3">The sequence shown here is derived from an EMBL/GenBank/DDBJ whole genome shotgun (WGS) entry which is preliminary data.</text>
</comment>
<dbReference type="PANTHER" id="PTHR34677">
    <property type="match status" value="1"/>
</dbReference>